<proteinExistence type="inferred from homology"/>
<organism evidence="8 9">
    <name type="scientific">Butyricimonas hominis</name>
    <dbReference type="NCBI Taxonomy" id="2763032"/>
    <lineage>
        <taxon>Bacteria</taxon>
        <taxon>Pseudomonadati</taxon>
        <taxon>Bacteroidota</taxon>
        <taxon>Bacteroidia</taxon>
        <taxon>Bacteroidales</taxon>
        <taxon>Odoribacteraceae</taxon>
        <taxon>Butyricimonas</taxon>
    </lineage>
</organism>
<evidence type="ECO:0000259" key="6">
    <source>
        <dbReference type="Pfam" id="PF07980"/>
    </source>
</evidence>
<evidence type="ECO:0000256" key="1">
    <source>
        <dbReference type="ARBA" id="ARBA00004442"/>
    </source>
</evidence>
<evidence type="ECO:0000313" key="9">
    <source>
        <dbReference type="Proteomes" id="UP000646484"/>
    </source>
</evidence>
<dbReference type="Proteomes" id="UP000646484">
    <property type="component" value="Unassembled WGS sequence"/>
</dbReference>
<dbReference type="Pfam" id="PF07980">
    <property type="entry name" value="SusD_RagB"/>
    <property type="match status" value="1"/>
</dbReference>
<sequence length="509" mass="58313">MRKNSLYNLLLVGVLCCACNSYLNEIPQNKLKPTTIDDYEQLLNRGYISKQIMPYLDVLSDDATLVPEFSATLSNTRAADIYASAYTWSSSHETSMPDGDKAFEAFYSSAYYANVVLENIDEATGINTDEEKTKELQGNLKGEAYVLRAYSYFNLVNLYAPAYNPSTCATDPGIPINLTTDVDRKPYLRSTVEKVYVLIEEDLKEGIRLMEENPYDRGTKLRFNALSARALLARVYLYMQKWDLAIEQANLVLKENSSLFDLNVAYLQNPSINASDVLSAYYMSDQMAGKDYLAVDNSNVLFVSGITENIMAFAARSYMTAFAVNEDLHNLYEDGDIRQNYFIRQVREFGDDGMVYKYIFAKNRYIDYPIGNFTFEINGSTGYSRVIRTEEMYLILAEAYAHKSGGLGNAIAALNTLRQAKYIAEDYNELREEDYTQNTILDRVWLERRLELCFEGHRWFDLRRTTRPVMERRGYGTQQASLIENDPRYVLQIPQKELNVNPEIGINPR</sequence>
<dbReference type="InterPro" id="IPR011990">
    <property type="entry name" value="TPR-like_helical_dom_sf"/>
</dbReference>
<comment type="caution">
    <text evidence="8">The sequence shown here is derived from an EMBL/GenBank/DDBJ whole genome shotgun (WGS) entry which is preliminary data.</text>
</comment>
<name>A0ABR7D5G7_9BACT</name>
<comment type="similarity">
    <text evidence="2">Belongs to the SusD family.</text>
</comment>
<protein>
    <submittedName>
        <fullName evidence="8">RagB/SusD family nutrient uptake outer membrane protein</fullName>
    </submittedName>
</protein>
<evidence type="ECO:0000256" key="4">
    <source>
        <dbReference type="ARBA" id="ARBA00023136"/>
    </source>
</evidence>
<keyword evidence="9" id="KW-1185">Reference proteome</keyword>
<dbReference type="EMBL" id="JACOOH010000009">
    <property type="protein sequence ID" value="MBC5623171.1"/>
    <property type="molecule type" value="Genomic_DNA"/>
</dbReference>
<accession>A0ABR7D5G7</accession>
<dbReference type="Pfam" id="PF14322">
    <property type="entry name" value="SusD-like_3"/>
    <property type="match status" value="1"/>
</dbReference>
<dbReference type="Gene3D" id="1.25.40.390">
    <property type="match status" value="1"/>
</dbReference>
<feature type="domain" description="RagB/SusD" evidence="6">
    <location>
        <begin position="379"/>
        <end position="508"/>
    </location>
</feature>
<dbReference type="SUPFAM" id="SSF48452">
    <property type="entry name" value="TPR-like"/>
    <property type="match status" value="1"/>
</dbReference>
<reference evidence="8 9" key="1">
    <citation type="submission" date="2020-08" db="EMBL/GenBank/DDBJ databases">
        <title>Genome public.</title>
        <authorList>
            <person name="Liu C."/>
            <person name="Sun Q."/>
        </authorList>
    </citation>
    <scope>NUCLEOTIDE SEQUENCE [LARGE SCALE GENOMIC DNA]</scope>
    <source>
        <strain evidence="8 9">NSJ-56</strain>
    </source>
</reference>
<comment type="subcellular location">
    <subcellularLocation>
        <location evidence="1">Cell outer membrane</location>
    </subcellularLocation>
</comment>
<dbReference type="InterPro" id="IPR012944">
    <property type="entry name" value="SusD_RagB_dom"/>
</dbReference>
<evidence type="ECO:0000256" key="5">
    <source>
        <dbReference type="ARBA" id="ARBA00023237"/>
    </source>
</evidence>
<evidence type="ECO:0000259" key="7">
    <source>
        <dbReference type="Pfam" id="PF14322"/>
    </source>
</evidence>
<keyword evidence="3" id="KW-0732">Signal</keyword>
<evidence type="ECO:0000256" key="2">
    <source>
        <dbReference type="ARBA" id="ARBA00006275"/>
    </source>
</evidence>
<feature type="domain" description="SusD-like N-terminal" evidence="7">
    <location>
        <begin position="22"/>
        <end position="237"/>
    </location>
</feature>
<evidence type="ECO:0000313" key="8">
    <source>
        <dbReference type="EMBL" id="MBC5623171.1"/>
    </source>
</evidence>
<keyword evidence="4" id="KW-0472">Membrane</keyword>
<dbReference type="InterPro" id="IPR033985">
    <property type="entry name" value="SusD-like_N"/>
</dbReference>
<evidence type="ECO:0000256" key="3">
    <source>
        <dbReference type="ARBA" id="ARBA00022729"/>
    </source>
</evidence>
<dbReference type="RefSeq" id="WP_186978227.1">
    <property type="nucleotide sequence ID" value="NZ_JACOOH010000009.1"/>
</dbReference>
<keyword evidence="5" id="KW-0998">Cell outer membrane</keyword>
<gene>
    <name evidence="8" type="ORF">H8S64_18920</name>
</gene>